<feature type="domain" description="TNase-like" evidence="2">
    <location>
        <begin position="36"/>
        <end position="142"/>
    </location>
</feature>
<dbReference type="InterPro" id="IPR016071">
    <property type="entry name" value="Staphylococal_nuclease_OB-fold"/>
</dbReference>
<dbReference type="STRING" id="172043.RM53_14375"/>
<dbReference type="Gene3D" id="2.40.50.90">
    <property type="match status" value="1"/>
</dbReference>
<protein>
    <recommendedName>
        <fullName evidence="2">TNase-like domain-containing protein</fullName>
    </recommendedName>
</protein>
<proteinExistence type="predicted"/>
<dbReference type="InterPro" id="IPR035437">
    <property type="entry name" value="SNase_OB-fold_sf"/>
</dbReference>
<dbReference type="EMBL" id="JWSY01000028">
    <property type="protein sequence ID" value="KIC55922.1"/>
    <property type="molecule type" value="Genomic_DNA"/>
</dbReference>
<name>A0A0B4CHG2_9CAUL</name>
<feature type="chain" id="PRO_5002102139" description="TNase-like domain-containing protein" evidence="1">
    <location>
        <begin position="26"/>
        <end position="144"/>
    </location>
</feature>
<feature type="signal peptide" evidence="1">
    <location>
        <begin position="1"/>
        <end position="25"/>
    </location>
</feature>
<dbReference type="SMART" id="SM00318">
    <property type="entry name" value="SNc"/>
    <property type="match status" value="1"/>
</dbReference>
<dbReference type="SUPFAM" id="SSF50199">
    <property type="entry name" value="Staphylococcal nuclease"/>
    <property type="match status" value="1"/>
</dbReference>
<evidence type="ECO:0000313" key="4">
    <source>
        <dbReference type="Proteomes" id="UP000031166"/>
    </source>
</evidence>
<dbReference type="PROSITE" id="PS50830">
    <property type="entry name" value="TNASE_3"/>
    <property type="match status" value="1"/>
</dbReference>
<organism evidence="3 4">
    <name type="scientific">Brevundimonas nasdae</name>
    <dbReference type="NCBI Taxonomy" id="172043"/>
    <lineage>
        <taxon>Bacteria</taxon>
        <taxon>Pseudomonadati</taxon>
        <taxon>Pseudomonadota</taxon>
        <taxon>Alphaproteobacteria</taxon>
        <taxon>Caulobacterales</taxon>
        <taxon>Caulobacteraceae</taxon>
        <taxon>Brevundimonas</taxon>
    </lineage>
</organism>
<reference evidence="3 4" key="1">
    <citation type="submission" date="2014-12" db="EMBL/GenBank/DDBJ databases">
        <title>Genome sequencing of Brevundimonas nasdae TPW30.</title>
        <authorList>
            <person name="Tan P.W."/>
            <person name="Chan K.-G."/>
        </authorList>
    </citation>
    <scope>NUCLEOTIDE SEQUENCE [LARGE SCALE GENOMIC DNA]</scope>
    <source>
        <strain evidence="3 4">TPW30</strain>
    </source>
</reference>
<keyword evidence="1" id="KW-0732">Signal</keyword>
<evidence type="ECO:0000313" key="3">
    <source>
        <dbReference type="EMBL" id="KIC55922.1"/>
    </source>
</evidence>
<dbReference type="AlphaFoldDB" id="A0A0B4CHG2"/>
<accession>A0A0B4CHG2</accession>
<dbReference type="Pfam" id="PF00565">
    <property type="entry name" value="SNase"/>
    <property type="match status" value="1"/>
</dbReference>
<comment type="caution">
    <text evidence="3">The sequence shown here is derived from an EMBL/GenBank/DDBJ whole genome shotgun (WGS) entry which is preliminary data.</text>
</comment>
<dbReference type="Proteomes" id="UP000031166">
    <property type="component" value="Unassembled WGS sequence"/>
</dbReference>
<sequence>MTLFFRALALPAALAVVVMAGSAGAEPRVIAGRPSVTDGDTLRVGATRIRLFGIQAAEMNTSEGQAARRHLVQLIGRSSVRCVDTGQRSYDRIVARCFVGQADIAEQMVADGWAADWPRFSRGAYAAAERRARLARRGAHASGF</sequence>
<gene>
    <name evidence="3" type="ORF">RM53_14375</name>
</gene>
<evidence type="ECO:0000256" key="1">
    <source>
        <dbReference type="SAM" id="SignalP"/>
    </source>
</evidence>
<evidence type="ECO:0000259" key="2">
    <source>
        <dbReference type="PROSITE" id="PS50830"/>
    </source>
</evidence>